<protein>
    <submittedName>
        <fullName evidence="4">Prefoldin</fullName>
    </submittedName>
</protein>
<evidence type="ECO:0000256" key="3">
    <source>
        <dbReference type="ARBA" id="ARBA00038295"/>
    </source>
</evidence>
<dbReference type="InterPro" id="IPR004127">
    <property type="entry name" value="Prefoldin_subunit_alpha"/>
</dbReference>
<dbReference type="PANTHER" id="PTHR15111">
    <property type="entry name" value="RNA POLYMERASE II SUBUNIT 5-MEDIATING PROTEIN NNX3"/>
    <property type="match status" value="1"/>
</dbReference>
<dbReference type="PANTHER" id="PTHR15111:SF0">
    <property type="entry name" value="UNCONVENTIONAL PREFOLDIN RPB5 INTERACTOR 1"/>
    <property type="match status" value="1"/>
</dbReference>
<comment type="subcellular location">
    <subcellularLocation>
        <location evidence="1">Nucleus</location>
    </subcellularLocation>
</comment>
<dbReference type="InterPro" id="IPR052255">
    <property type="entry name" value="RNA_pol_II_subunit5-mediator"/>
</dbReference>
<dbReference type="Gene3D" id="1.10.287.370">
    <property type="match status" value="1"/>
</dbReference>
<reference evidence="5" key="1">
    <citation type="journal article" date="2018" name="Nat. Microbiol.">
        <title>Leveraging single-cell genomics to expand the fungal tree of life.</title>
        <authorList>
            <person name="Ahrendt S.R."/>
            <person name="Quandt C.A."/>
            <person name="Ciobanu D."/>
            <person name="Clum A."/>
            <person name="Salamov A."/>
            <person name="Andreopoulos B."/>
            <person name="Cheng J.F."/>
            <person name="Woyke T."/>
            <person name="Pelin A."/>
            <person name="Henrissat B."/>
            <person name="Reynolds N.K."/>
            <person name="Benny G.L."/>
            <person name="Smith M.E."/>
            <person name="James T.Y."/>
            <person name="Grigoriev I.V."/>
        </authorList>
    </citation>
    <scope>NUCLEOTIDE SEQUENCE [LARGE SCALE GENOMIC DNA]</scope>
    <source>
        <strain evidence="5">Benny S71-1</strain>
    </source>
</reference>
<comment type="similarity">
    <text evidence="3">Belongs to the RNA polymerase II subunit 5-mediating protein family.</text>
</comment>
<dbReference type="GO" id="GO:0000122">
    <property type="term" value="P:negative regulation of transcription by RNA polymerase II"/>
    <property type="evidence" value="ECO:0007669"/>
    <property type="project" value="TreeGrafter"/>
</dbReference>
<dbReference type="CDD" id="cd23159">
    <property type="entry name" value="Prefoldin_URI1"/>
    <property type="match status" value="1"/>
</dbReference>
<name>A0A4P9YSM7_9FUNG</name>
<dbReference type="GO" id="GO:0003714">
    <property type="term" value="F:transcription corepressor activity"/>
    <property type="evidence" value="ECO:0007669"/>
    <property type="project" value="TreeGrafter"/>
</dbReference>
<evidence type="ECO:0000256" key="2">
    <source>
        <dbReference type="ARBA" id="ARBA00023242"/>
    </source>
</evidence>
<gene>
    <name evidence="4" type="ORF">SYNPS1DRAFT_25135</name>
</gene>
<dbReference type="AlphaFoldDB" id="A0A4P9YSM7"/>
<dbReference type="EMBL" id="KZ991495">
    <property type="protein sequence ID" value="RKP22926.1"/>
    <property type="molecule type" value="Genomic_DNA"/>
</dbReference>
<dbReference type="GO" id="GO:0003682">
    <property type="term" value="F:chromatin binding"/>
    <property type="evidence" value="ECO:0007669"/>
    <property type="project" value="TreeGrafter"/>
</dbReference>
<dbReference type="OrthoDB" id="21413at2759"/>
<proteinExistence type="inferred from homology"/>
<dbReference type="Proteomes" id="UP000278143">
    <property type="component" value="Unassembled WGS sequence"/>
</dbReference>
<evidence type="ECO:0000313" key="5">
    <source>
        <dbReference type="Proteomes" id="UP000278143"/>
    </source>
</evidence>
<dbReference type="GO" id="GO:0005634">
    <property type="term" value="C:nucleus"/>
    <property type="evidence" value="ECO:0007669"/>
    <property type="project" value="UniProtKB-SubCell"/>
</dbReference>
<evidence type="ECO:0000313" key="4">
    <source>
        <dbReference type="EMBL" id="RKP22926.1"/>
    </source>
</evidence>
<sequence length="143" mass="16217">MASNEKTTPQVNAETLQFYRDKLQASSREAQAKVEQWREHQREYQQLREGLTRLPEETSHAVMVPVGPLAFFPGKLVKTNHLLVLLGDNWFVERSATQAVELIDLVEQQLAEATRHATDLHTRLQLSQDLGDLTGYPNIPSSP</sequence>
<dbReference type="GO" id="GO:0019212">
    <property type="term" value="F:phosphatase inhibitor activity"/>
    <property type="evidence" value="ECO:0007669"/>
    <property type="project" value="TreeGrafter"/>
</dbReference>
<dbReference type="SUPFAM" id="SSF46579">
    <property type="entry name" value="Prefoldin"/>
    <property type="match status" value="1"/>
</dbReference>
<keyword evidence="2" id="KW-0539">Nucleus</keyword>
<dbReference type="Pfam" id="PF02996">
    <property type="entry name" value="Prefoldin"/>
    <property type="match status" value="1"/>
</dbReference>
<dbReference type="InterPro" id="IPR009053">
    <property type="entry name" value="Prefoldin"/>
</dbReference>
<accession>A0A4P9YSM7</accession>
<evidence type="ECO:0000256" key="1">
    <source>
        <dbReference type="ARBA" id="ARBA00004123"/>
    </source>
</evidence>
<keyword evidence="5" id="KW-1185">Reference proteome</keyword>
<organism evidence="4 5">
    <name type="scientific">Syncephalis pseudoplumigaleata</name>
    <dbReference type="NCBI Taxonomy" id="1712513"/>
    <lineage>
        <taxon>Eukaryota</taxon>
        <taxon>Fungi</taxon>
        <taxon>Fungi incertae sedis</taxon>
        <taxon>Zoopagomycota</taxon>
        <taxon>Zoopagomycotina</taxon>
        <taxon>Zoopagomycetes</taxon>
        <taxon>Zoopagales</taxon>
        <taxon>Piptocephalidaceae</taxon>
        <taxon>Syncephalis</taxon>
    </lineage>
</organism>